<dbReference type="Pfam" id="PF04909">
    <property type="entry name" value="Amidohydro_2"/>
    <property type="match status" value="1"/>
</dbReference>
<dbReference type="InterPro" id="IPR006680">
    <property type="entry name" value="Amidohydro-rel"/>
</dbReference>
<dbReference type="Proteomes" id="UP000618952">
    <property type="component" value="Unassembled WGS sequence"/>
</dbReference>
<dbReference type="InterPro" id="IPR032466">
    <property type="entry name" value="Metal_Hydrolase"/>
</dbReference>
<organism evidence="3 4">
    <name type="scientific">Arenibacter arenosicollis</name>
    <dbReference type="NCBI Taxonomy" id="2762274"/>
    <lineage>
        <taxon>Bacteria</taxon>
        <taxon>Pseudomonadati</taxon>
        <taxon>Bacteroidota</taxon>
        <taxon>Flavobacteriia</taxon>
        <taxon>Flavobacteriales</taxon>
        <taxon>Flavobacteriaceae</taxon>
        <taxon>Arenibacter</taxon>
    </lineage>
</organism>
<proteinExistence type="predicted"/>
<keyword evidence="1" id="KW-0456">Lyase</keyword>
<evidence type="ECO:0000313" key="4">
    <source>
        <dbReference type="Proteomes" id="UP000618952"/>
    </source>
</evidence>
<dbReference type="EMBL" id="JACLHY010000003">
    <property type="protein sequence ID" value="MBC8767484.1"/>
    <property type="molecule type" value="Genomic_DNA"/>
</dbReference>
<dbReference type="PANTHER" id="PTHR21240:SF28">
    <property type="entry name" value="ISO-OROTATE DECARBOXYLASE (EUROFUNG)"/>
    <property type="match status" value="1"/>
</dbReference>
<keyword evidence="4" id="KW-1185">Reference proteome</keyword>
<evidence type="ECO:0000256" key="1">
    <source>
        <dbReference type="ARBA" id="ARBA00023239"/>
    </source>
</evidence>
<accession>A0ABR7QJZ5</accession>
<evidence type="ECO:0000313" key="3">
    <source>
        <dbReference type="EMBL" id="MBC8767484.1"/>
    </source>
</evidence>
<gene>
    <name evidence="3" type="ORF">H4O18_05720</name>
</gene>
<dbReference type="InterPro" id="IPR032465">
    <property type="entry name" value="ACMSD"/>
</dbReference>
<evidence type="ECO:0000259" key="2">
    <source>
        <dbReference type="Pfam" id="PF04909"/>
    </source>
</evidence>
<comment type="caution">
    <text evidence="3">The sequence shown here is derived from an EMBL/GenBank/DDBJ whole genome shotgun (WGS) entry which is preliminary data.</text>
</comment>
<reference evidence="3 4" key="1">
    <citation type="submission" date="2020-08" db="EMBL/GenBank/DDBJ databases">
        <title>Arenibacter gaetbuli sp. nov., isolated from a sand dune.</title>
        <authorList>
            <person name="Park S."/>
            <person name="Yoon J.-H."/>
        </authorList>
    </citation>
    <scope>NUCLEOTIDE SEQUENCE [LARGE SCALE GENOMIC DNA]</scope>
    <source>
        <strain evidence="3 4">BSSL-BM3</strain>
    </source>
</reference>
<name>A0ABR7QJZ5_9FLAO</name>
<dbReference type="Gene3D" id="3.20.20.140">
    <property type="entry name" value="Metal-dependent hydrolases"/>
    <property type="match status" value="1"/>
</dbReference>
<feature type="domain" description="Amidohydrolase-related" evidence="2">
    <location>
        <begin position="66"/>
        <end position="229"/>
    </location>
</feature>
<dbReference type="RefSeq" id="WP_187582301.1">
    <property type="nucleotide sequence ID" value="NZ_JACLHY010000003.1"/>
</dbReference>
<dbReference type="SUPFAM" id="SSF51556">
    <property type="entry name" value="Metallo-dependent hydrolases"/>
    <property type="match status" value="1"/>
</dbReference>
<dbReference type="PANTHER" id="PTHR21240">
    <property type="entry name" value="2-AMINO-3-CARBOXYLMUCONATE-6-SEMIALDEHYDE DECARBOXYLASE"/>
    <property type="match status" value="1"/>
</dbReference>
<protein>
    <submittedName>
        <fullName evidence="3">Amidohydrolase family protein</fullName>
    </submittedName>
</protein>
<sequence length="232" mass="26801">MDKNNIQYAVVSGSLKSVARFVKADSRFIPGYMEEDTIIPILKFEELVKNGEIRVFGEITGVYFGKTLNDSLYRPYLDVCEKYDIPVAYHTGGGPSMAVYRGTPKLRIKNGDPLLIEDVLVKYPKLRIYLMHGGEMYYTHTLRMMKLFEQLYIDVGVLLWADPMVQDYGTNLLKKAKEYGLLNRIMFGTDQMVWPGAISKSIEYLNSLDFLTEREKRMILYDNAKTFLKIEQ</sequence>